<dbReference type="Proteomes" id="UP000218209">
    <property type="component" value="Unassembled WGS sequence"/>
</dbReference>
<dbReference type="InterPro" id="IPR013087">
    <property type="entry name" value="Znf_C2H2_type"/>
</dbReference>
<feature type="region of interest" description="Disordered" evidence="6">
    <location>
        <begin position="1"/>
        <end position="57"/>
    </location>
</feature>
<evidence type="ECO:0000256" key="5">
    <source>
        <dbReference type="PROSITE-ProRule" id="PRU00042"/>
    </source>
</evidence>
<feature type="compositionally biased region" description="Basic and acidic residues" evidence="6">
    <location>
        <begin position="29"/>
        <end position="42"/>
    </location>
</feature>
<feature type="domain" description="C2H2-type" evidence="7">
    <location>
        <begin position="212"/>
        <end position="240"/>
    </location>
</feature>
<dbReference type="SMART" id="SM00355">
    <property type="entry name" value="ZnF_C2H2"/>
    <property type="match status" value="4"/>
</dbReference>
<dbReference type="InterPro" id="IPR036236">
    <property type="entry name" value="Znf_C2H2_sf"/>
</dbReference>
<accession>A0A1X6PEP3</accession>
<evidence type="ECO:0000259" key="7">
    <source>
        <dbReference type="PROSITE" id="PS50157"/>
    </source>
</evidence>
<dbReference type="AlphaFoldDB" id="A0A1X6PEP3"/>
<dbReference type="PANTHER" id="PTHR24379">
    <property type="entry name" value="KRAB AND ZINC FINGER DOMAIN-CONTAINING"/>
    <property type="match status" value="1"/>
</dbReference>
<feature type="region of interest" description="Disordered" evidence="6">
    <location>
        <begin position="220"/>
        <end position="264"/>
    </location>
</feature>
<name>A0A1X6PEP3_PORUM</name>
<dbReference type="PANTHER" id="PTHR24379:SF121">
    <property type="entry name" value="C2H2-TYPE DOMAIN-CONTAINING PROTEIN"/>
    <property type="match status" value="1"/>
</dbReference>
<feature type="region of interest" description="Disordered" evidence="6">
    <location>
        <begin position="76"/>
        <end position="117"/>
    </location>
</feature>
<proteinExistence type="predicted"/>
<dbReference type="GO" id="GO:0008270">
    <property type="term" value="F:zinc ion binding"/>
    <property type="evidence" value="ECO:0007669"/>
    <property type="project" value="UniProtKB-KW"/>
</dbReference>
<evidence type="ECO:0000313" key="9">
    <source>
        <dbReference type="Proteomes" id="UP000218209"/>
    </source>
</evidence>
<organism evidence="8 9">
    <name type="scientific">Porphyra umbilicalis</name>
    <name type="common">Purple laver</name>
    <name type="synonym">Red alga</name>
    <dbReference type="NCBI Taxonomy" id="2786"/>
    <lineage>
        <taxon>Eukaryota</taxon>
        <taxon>Rhodophyta</taxon>
        <taxon>Bangiophyceae</taxon>
        <taxon>Bangiales</taxon>
        <taxon>Bangiaceae</taxon>
        <taxon>Porphyra</taxon>
    </lineage>
</organism>
<evidence type="ECO:0000256" key="1">
    <source>
        <dbReference type="ARBA" id="ARBA00022723"/>
    </source>
</evidence>
<dbReference type="EMBL" id="KV918795">
    <property type="protein sequence ID" value="OSX79215.1"/>
    <property type="molecule type" value="Genomic_DNA"/>
</dbReference>
<keyword evidence="3 5" id="KW-0863">Zinc-finger</keyword>
<keyword evidence="9" id="KW-1185">Reference proteome</keyword>
<feature type="compositionally biased region" description="Basic residues" evidence="6">
    <location>
        <begin position="221"/>
        <end position="233"/>
    </location>
</feature>
<evidence type="ECO:0000256" key="6">
    <source>
        <dbReference type="SAM" id="MobiDB-lite"/>
    </source>
</evidence>
<protein>
    <recommendedName>
        <fullName evidence="7">C2H2-type domain-containing protein</fullName>
    </recommendedName>
</protein>
<sequence length="264" mass="29890">MLADASNEFPKLLLQPGHKRPSQEVVTPVERREEDLSRDERAKRLRSSTALRPISITSARLNSQPVDLALSAGVKQPSKSSVAPGGGMPAASQPFLRKVPPDPTAGRSVTRGSLEPSASAGDVQATWYCDRCGRPYKWKQTLQAHRRLCGARSFACDECTERFDTKPQLDIHKRTAHEKRATRFYCWCGLSYENKSNLRRHERETHENHAPAVCEQCGKPYPRKTSLHRHIMEKHKGEKRKEDRSKSDKDKGKNDKHEEKDGKS</sequence>
<feature type="compositionally biased region" description="Polar residues" evidence="6">
    <location>
        <begin position="47"/>
        <end position="57"/>
    </location>
</feature>
<feature type="compositionally biased region" description="Basic and acidic residues" evidence="6">
    <location>
        <begin position="234"/>
        <end position="264"/>
    </location>
</feature>
<dbReference type="Gene3D" id="3.30.160.60">
    <property type="entry name" value="Classic Zinc Finger"/>
    <property type="match status" value="2"/>
</dbReference>
<evidence type="ECO:0000256" key="4">
    <source>
        <dbReference type="ARBA" id="ARBA00022833"/>
    </source>
</evidence>
<dbReference type="OrthoDB" id="10050330at2759"/>
<feature type="domain" description="C2H2-type" evidence="7">
    <location>
        <begin position="154"/>
        <end position="182"/>
    </location>
</feature>
<dbReference type="PROSITE" id="PS00028">
    <property type="entry name" value="ZINC_FINGER_C2H2_1"/>
    <property type="match status" value="2"/>
</dbReference>
<gene>
    <name evidence="8" type="ORF">BU14_0084s0029</name>
</gene>
<evidence type="ECO:0000256" key="3">
    <source>
        <dbReference type="ARBA" id="ARBA00022771"/>
    </source>
</evidence>
<feature type="domain" description="C2H2-type" evidence="7">
    <location>
        <begin position="184"/>
        <end position="211"/>
    </location>
</feature>
<dbReference type="PROSITE" id="PS50157">
    <property type="entry name" value="ZINC_FINGER_C2H2_2"/>
    <property type="match status" value="3"/>
</dbReference>
<reference evidence="8 9" key="1">
    <citation type="submission" date="2017-03" db="EMBL/GenBank/DDBJ databases">
        <title>WGS assembly of Porphyra umbilicalis.</title>
        <authorList>
            <person name="Brawley S.H."/>
            <person name="Blouin N.A."/>
            <person name="Ficko-Blean E."/>
            <person name="Wheeler G.L."/>
            <person name="Lohr M."/>
            <person name="Goodson H.V."/>
            <person name="Jenkins J.W."/>
            <person name="Blaby-Haas C.E."/>
            <person name="Helliwell K.E."/>
            <person name="Chan C."/>
            <person name="Marriage T."/>
            <person name="Bhattacharya D."/>
            <person name="Klein A.S."/>
            <person name="Badis Y."/>
            <person name="Brodie J."/>
            <person name="Cao Y."/>
            <person name="Collen J."/>
            <person name="Dittami S.M."/>
            <person name="Gachon C.M."/>
            <person name="Green B.R."/>
            <person name="Karpowicz S."/>
            <person name="Kim J.W."/>
            <person name="Kudahl U."/>
            <person name="Lin S."/>
            <person name="Michel G."/>
            <person name="Mittag M."/>
            <person name="Olson B.J."/>
            <person name="Pangilinan J."/>
            <person name="Peng Y."/>
            <person name="Qiu H."/>
            <person name="Shu S."/>
            <person name="Singer J.T."/>
            <person name="Smith A.G."/>
            <person name="Sprecher B.N."/>
            <person name="Wagner V."/>
            <person name="Wang W."/>
            <person name="Wang Z.-Y."/>
            <person name="Yan J."/>
            <person name="Yarish C."/>
            <person name="Zoeuner-Riek S."/>
            <person name="Zhuang Y."/>
            <person name="Zou Y."/>
            <person name="Lindquist E.A."/>
            <person name="Grimwood J."/>
            <person name="Barry K."/>
            <person name="Rokhsar D.S."/>
            <person name="Schmutz J."/>
            <person name="Stiller J.W."/>
            <person name="Grossman A.R."/>
            <person name="Prochnik S.E."/>
        </authorList>
    </citation>
    <scope>NUCLEOTIDE SEQUENCE [LARGE SCALE GENOMIC DNA]</scope>
    <source>
        <strain evidence="8">4086291</strain>
    </source>
</reference>
<evidence type="ECO:0000256" key="2">
    <source>
        <dbReference type="ARBA" id="ARBA00022737"/>
    </source>
</evidence>
<keyword evidence="1" id="KW-0479">Metal-binding</keyword>
<dbReference type="Pfam" id="PF00096">
    <property type="entry name" value="zf-C2H2"/>
    <property type="match status" value="3"/>
</dbReference>
<evidence type="ECO:0000313" key="8">
    <source>
        <dbReference type="EMBL" id="OSX79215.1"/>
    </source>
</evidence>
<keyword evidence="4" id="KW-0862">Zinc</keyword>
<keyword evidence="2" id="KW-0677">Repeat</keyword>
<dbReference type="SUPFAM" id="SSF57667">
    <property type="entry name" value="beta-beta-alpha zinc fingers"/>
    <property type="match status" value="3"/>
</dbReference>